<keyword evidence="3 7" id="KW-0813">Transport</keyword>
<evidence type="ECO:0000313" key="11">
    <source>
        <dbReference type="Proteomes" id="UP000068243"/>
    </source>
</evidence>
<dbReference type="NCBIfam" id="TIGR00879">
    <property type="entry name" value="SP"/>
    <property type="match status" value="1"/>
</dbReference>
<accession>A0A100ITV7</accession>
<comment type="similarity">
    <text evidence="2 7">Belongs to the major facilitator superfamily. Sugar transporter (TC 2.A.1.1) family.</text>
</comment>
<protein>
    <submittedName>
        <fullName evidence="10">MFS quinate transporter</fullName>
    </submittedName>
</protein>
<dbReference type="PRINTS" id="PR00171">
    <property type="entry name" value="SUGRTRNSPORT"/>
</dbReference>
<evidence type="ECO:0000256" key="6">
    <source>
        <dbReference type="ARBA" id="ARBA00023136"/>
    </source>
</evidence>
<dbReference type="InterPro" id="IPR005828">
    <property type="entry name" value="MFS_sugar_transport-like"/>
</dbReference>
<feature type="transmembrane region" description="Helical" evidence="8">
    <location>
        <begin position="280"/>
        <end position="300"/>
    </location>
</feature>
<dbReference type="OMA" id="MYSAEMT"/>
<feature type="transmembrane region" description="Helical" evidence="8">
    <location>
        <begin position="65"/>
        <end position="85"/>
    </location>
</feature>
<reference evidence="11" key="1">
    <citation type="journal article" date="2016" name="Genome Announc.">
        <title>Draft genome sequence of Aspergillus niger strain An76.</title>
        <authorList>
            <person name="Gong W."/>
            <person name="Cheng Z."/>
            <person name="Zhang H."/>
            <person name="Liu L."/>
            <person name="Gao P."/>
            <person name="Wang L."/>
        </authorList>
    </citation>
    <scope>NUCLEOTIDE SEQUENCE [LARGE SCALE GENOMIC DNA]</scope>
    <source>
        <strain evidence="11">An76</strain>
    </source>
</reference>
<feature type="transmembrane region" description="Helical" evidence="8">
    <location>
        <begin position="444"/>
        <end position="463"/>
    </location>
</feature>
<evidence type="ECO:0000256" key="3">
    <source>
        <dbReference type="ARBA" id="ARBA00022448"/>
    </source>
</evidence>
<evidence type="ECO:0000313" key="10">
    <source>
        <dbReference type="EMBL" id="GAQ47260.1"/>
    </source>
</evidence>
<feature type="transmembrane region" description="Helical" evidence="8">
    <location>
        <begin position="21"/>
        <end position="45"/>
    </location>
</feature>
<dbReference type="SUPFAM" id="SSF103473">
    <property type="entry name" value="MFS general substrate transporter"/>
    <property type="match status" value="1"/>
</dbReference>
<evidence type="ECO:0000256" key="2">
    <source>
        <dbReference type="ARBA" id="ARBA00010992"/>
    </source>
</evidence>
<gene>
    <name evidence="10" type="ORF">ABL_09921</name>
</gene>
<dbReference type="PaxDb" id="5061-CADANGAP00000074"/>
<feature type="transmembrane region" description="Helical" evidence="8">
    <location>
        <begin position="187"/>
        <end position="208"/>
    </location>
</feature>
<dbReference type="Proteomes" id="UP000068243">
    <property type="component" value="Unassembled WGS sequence"/>
</dbReference>
<dbReference type="EMBL" id="BCMY01000027">
    <property type="protein sequence ID" value="GAQ47260.1"/>
    <property type="molecule type" value="Genomic_DNA"/>
</dbReference>
<sequence length="532" mass="58358">MALLEFPKLNSTLGTLRAYHLAAIIFVSSFLAGYDSGIAGGILSYKTFEDDFRYTSGQESKVSSLTVGLEQLGSFVASLFAYYLTDKFGRKWVIIGSTAVFCIGVIIQVINTHSLGAWYAARIIAGIGMGGQSVVVPMYSAEMTPKEIRGRCGSFYQWLYTWGILAAYWIDYGVAASASISKTSREWQIPVGLQLVSGGIMVIGACTLPESVRWLLSQNRTDEAWKSLTWIRGDEGEKTIEEFKETQLGLKAEKAAKENFSLRELWEPANRLRFCVGPMLFVFQNATGSSALAVFAPQYFKLLVGSGGNRDLLLTGLFGAVKFIACTFFILFLAERFGRRMLLTGGSAFMAVCMLITALIVKCIPTESSTSVTSAGRATVAMLYLDIMVYNCSWGPVPWAYVPEIFPTRIRALGLACSMLAHWATSFCFSFASPYMIDNIGANTFMLFMAFDITAALFCFVFVRETRGQNLEVAAGTEWDVVEKSADGLEASEKGEIDPDRPSEIAVAPGAGKQLEVVAVHDTYGLNFKRRS</sequence>
<feature type="transmembrane region" description="Helical" evidence="8">
    <location>
        <begin position="116"/>
        <end position="139"/>
    </location>
</feature>
<keyword evidence="4 8" id="KW-0812">Transmembrane</keyword>
<dbReference type="PANTHER" id="PTHR48022:SF25">
    <property type="entry name" value="QUINATE TRANSPORTER, PUTATIVE (AFU_ORTHOLOGUE AFUA_5G12950)-RELATED"/>
    <property type="match status" value="1"/>
</dbReference>
<proteinExistence type="inferred from homology"/>
<evidence type="ECO:0000256" key="5">
    <source>
        <dbReference type="ARBA" id="ARBA00022989"/>
    </source>
</evidence>
<evidence type="ECO:0000256" key="4">
    <source>
        <dbReference type="ARBA" id="ARBA00022692"/>
    </source>
</evidence>
<keyword evidence="5 8" id="KW-1133">Transmembrane helix</keyword>
<comment type="subcellular location">
    <subcellularLocation>
        <location evidence="1">Membrane</location>
        <topology evidence="1">Multi-pass membrane protein</topology>
    </subcellularLocation>
</comment>
<evidence type="ECO:0000256" key="8">
    <source>
        <dbReference type="SAM" id="Phobius"/>
    </source>
</evidence>
<dbReference type="InterPro" id="IPR003663">
    <property type="entry name" value="Sugar/inositol_transpt"/>
</dbReference>
<dbReference type="PROSITE" id="PS00217">
    <property type="entry name" value="SUGAR_TRANSPORT_2"/>
    <property type="match status" value="1"/>
</dbReference>
<dbReference type="InterPro" id="IPR050360">
    <property type="entry name" value="MFS_Sugar_Transporters"/>
</dbReference>
<evidence type="ECO:0000256" key="7">
    <source>
        <dbReference type="RuleBase" id="RU003346"/>
    </source>
</evidence>
<feature type="transmembrane region" description="Helical" evidence="8">
    <location>
        <begin position="413"/>
        <end position="432"/>
    </location>
</feature>
<dbReference type="PANTHER" id="PTHR48022">
    <property type="entry name" value="PLASTIDIC GLUCOSE TRANSPORTER 4"/>
    <property type="match status" value="1"/>
</dbReference>
<dbReference type="InterPro" id="IPR020846">
    <property type="entry name" value="MFS_dom"/>
</dbReference>
<feature type="transmembrane region" description="Helical" evidence="8">
    <location>
        <begin position="381"/>
        <end position="401"/>
    </location>
</feature>
<organism evidence="10 11">
    <name type="scientific">Aspergillus niger</name>
    <dbReference type="NCBI Taxonomy" id="5061"/>
    <lineage>
        <taxon>Eukaryota</taxon>
        <taxon>Fungi</taxon>
        <taxon>Dikarya</taxon>
        <taxon>Ascomycota</taxon>
        <taxon>Pezizomycotina</taxon>
        <taxon>Eurotiomycetes</taxon>
        <taxon>Eurotiomycetidae</taxon>
        <taxon>Eurotiales</taxon>
        <taxon>Aspergillaceae</taxon>
        <taxon>Aspergillus</taxon>
        <taxon>Aspergillus subgen. Circumdati</taxon>
    </lineage>
</organism>
<feature type="transmembrane region" description="Helical" evidence="8">
    <location>
        <begin position="159"/>
        <end position="181"/>
    </location>
</feature>
<evidence type="ECO:0000259" key="9">
    <source>
        <dbReference type="PROSITE" id="PS50850"/>
    </source>
</evidence>
<feature type="transmembrane region" description="Helical" evidence="8">
    <location>
        <begin position="312"/>
        <end position="334"/>
    </location>
</feature>
<comment type="caution">
    <text evidence="10">The sequence shown here is derived from an EMBL/GenBank/DDBJ whole genome shotgun (WGS) entry which is preliminary data.</text>
</comment>
<dbReference type="PROSITE" id="PS00216">
    <property type="entry name" value="SUGAR_TRANSPORT_1"/>
    <property type="match status" value="1"/>
</dbReference>
<name>A0A100ITV7_ASPNG</name>
<dbReference type="VEuPathDB" id="FungiDB:An01g00820"/>
<dbReference type="GO" id="GO:0005351">
    <property type="term" value="F:carbohydrate:proton symporter activity"/>
    <property type="evidence" value="ECO:0007669"/>
    <property type="project" value="TreeGrafter"/>
</dbReference>
<dbReference type="InterPro" id="IPR036259">
    <property type="entry name" value="MFS_trans_sf"/>
</dbReference>
<dbReference type="AlphaFoldDB" id="A0A100ITV7"/>
<feature type="domain" description="Major facilitator superfamily (MFS) profile" evidence="9">
    <location>
        <begin position="21"/>
        <end position="467"/>
    </location>
</feature>
<dbReference type="Gene3D" id="1.20.1250.20">
    <property type="entry name" value="MFS general substrate transporter like domains"/>
    <property type="match status" value="1"/>
</dbReference>
<dbReference type="PROSITE" id="PS50850">
    <property type="entry name" value="MFS"/>
    <property type="match status" value="1"/>
</dbReference>
<feature type="transmembrane region" description="Helical" evidence="8">
    <location>
        <begin position="341"/>
        <end position="361"/>
    </location>
</feature>
<dbReference type="Pfam" id="PF00083">
    <property type="entry name" value="Sugar_tr"/>
    <property type="match status" value="1"/>
</dbReference>
<feature type="transmembrane region" description="Helical" evidence="8">
    <location>
        <begin position="92"/>
        <end position="110"/>
    </location>
</feature>
<dbReference type="VEuPathDB" id="FungiDB:ASPNIDRAFT2_1204192"/>
<evidence type="ECO:0000256" key="1">
    <source>
        <dbReference type="ARBA" id="ARBA00004141"/>
    </source>
</evidence>
<dbReference type="InterPro" id="IPR005829">
    <property type="entry name" value="Sugar_transporter_CS"/>
</dbReference>
<keyword evidence="6 8" id="KW-0472">Membrane</keyword>
<dbReference type="VEuPathDB" id="FungiDB:ATCC64974_22760"/>
<dbReference type="GO" id="GO:0016020">
    <property type="term" value="C:membrane"/>
    <property type="evidence" value="ECO:0007669"/>
    <property type="project" value="UniProtKB-SubCell"/>
</dbReference>
<dbReference type="VEuPathDB" id="FungiDB:M747DRAFT_281174"/>
<dbReference type="OrthoDB" id="6612291at2759"/>